<dbReference type="EC" id="4.2.2.2" evidence="4"/>
<accession>A0A5J4T204</accession>
<name>A0A5J4T204_9ZZZZ</name>
<dbReference type="AlphaFoldDB" id="A0A5J4T204"/>
<dbReference type="SUPFAM" id="SSF51126">
    <property type="entry name" value="Pectin lyase-like"/>
    <property type="match status" value="1"/>
</dbReference>
<gene>
    <name evidence="4" type="ORF">EZS27_000952</name>
</gene>
<evidence type="ECO:0000259" key="3">
    <source>
        <dbReference type="SMART" id="SM00656"/>
    </source>
</evidence>
<dbReference type="Gene3D" id="2.160.20.10">
    <property type="entry name" value="Single-stranded right-handed beta-helix, Pectin lyase-like"/>
    <property type="match status" value="1"/>
</dbReference>
<evidence type="ECO:0000256" key="1">
    <source>
        <dbReference type="ARBA" id="ARBA00023239"/>
    </source>
</evidence>
<proteinExistence type="predicted"/>
<dbReference type="PANTHER" id="PTHR31683:SF18">
    <property type="entry name" value="PECTATE LYASE 21-RELATED"/>
    <property type="match status" value="1"/>
</dbReference>
<dbReference type="Gene3D" id="2.60.120.200">
    <property type="match status" value="1"/>
</dbReference>
<reference evidence="4" key="1">
    <citation type="submission" date="2019-03" db="EMBL/GenBank/DDBJ databases">
        <title>Single cell metagenomics reveals metabolic interactions within the superorganism composed of flagellate Streblomastix strix and complex community of Bacteroidetes bacteria on its surface.</title>
        <authorList>
            <person name="Treitli S.C."/>
            <person name="Kolisko M."/>
            <person name="Husnik F."/>
            <person name="Keeling P."/>
            <person name="Hampl V."/>
        </authorList>
    </citation>
    <scope>NUCLEOTIDE SEQUENCE</scope>
    <source>
        <strain evidence="4">STM</strain>
    </source>
</reference>
<dbReference type="InterPro" id="IPR012334">
    <property type="entry name" value="Pectin_lyas_fold"/>
</dbReference>
<dbReference type="InterPro" id="IPR011050">
    <property type="entry name" value="Pectin_lyase_fold/virulence"/>
</dbReference>
<dbReference type="PANTHER" id="PTHR31683">
    <property type="entry name" value="PECTATE LYASE 18-RELATED"/>
    <property type="match status" value="1"/>
</dbReference>
<feature type="compositionally biased region" description="Acidic residues" evidence="2">
    <location>
        <begin position="30"/>
        <end position="58"/>
    </location>
</feature>
<sequence length="754" mass="82049">MKHLNSVFFLALLISLFTVVACDDKKEDLLPPEEEIENPEEIEDPGEEIEEPGGENEQNEIKLEDVIGTYKVQAYAVLSNNGVPVVDESETGNIWEIAQDGIRIACAPKVGYTYDNNIFKVGEIDYRISIIGNNYSFTFTVDNKNIIVLLTTTTDVCQASEPGPDPYIPPTVGTVELDKLYGYATEATGTTGGQGATAQNTHHFDNGKAFQQWLNSREKNKSKEPAIVWLSGTFNKDDGRGVGSPWFDVKRTSNITITGINDFKMKNIGFFLVEAENIIIRNVYIEMPKADNGADGVSLQESNNVWVDHCTFESVNQTYDYEDGSCDITHGSYNVTVSWNHFIKTQKTSLVGHSNNNESEDVKITATFHHNFFDESNSRHPRIRFGKVHVYNNYFNKVSTYGVGSAYGAMVLVENNYFEGVHLPTDICTYPAKQSGSNYVSNLEGTVAGYLYEAGNVYVNKPSNASDPYPFTNVEYKAYNGEKLATPLTYNDFKPAYSYIVDASETIKDVVPAGAGVGKLGYVAAPIPVDNAGITIPEQPENPPVVDPENPGGGEETGDWVKADIGPNSGGSYTPNGSEITVTGKGKFESSDQSFSFVYQEITGDFVMTAKVNGYNDGKGDNSSQAGLMLTPNITATGNDFLHALSGMRDDKITFSYSQRVTAEVAAGRGTLSGATGSGDAYLKLERVGSTYKASYSLDGGNNYGNVRTVAFTATLPDKLYVGLAVSSGDNSKLATAIFSNVKINGELQSFEKP</sequence>
<dbReference type="InterPro" id="IPR045032">
    <property type="entry name" value="PEL"/>
</dbReference>
<evidence type="ECO:0000313" key="4">
    <source>
        <dbReference type="EMBL" id="KAA6351681.1"/>
    </source>
</evidence>
<feature type="domain" description="Pectate lyase" evidence="3">
    <location>
        <begin position="221"/>
        <end position="424"/>
    </location>
</feature>
<keyword evidence="1 4" id="KW-0456">Lyase</keyword>
<dbReference type="GO" id="GO:0030570">
    <property type="term" value="F:pectate lyase activity"/>
    <property type="evidence" value="ECO:0007669"/>
    <property type="project" value="UniProtKB-EC"/>
</dbReference>
<dbReference type="PROSITE" id="PS51257">
    <property type="entry name" value="PROKAR_LIPOPROTEIN"/>
    <property type="match status" value="1"/>
</dbReference>
<feature type="region of interest" description="Disordered" evidence="2">
    <location>
        <begin position="28"/>
        <end position="58"/>
    </location>
</feature>
<evidence type="ECO:0000256" key="2">
    <source>
        <dbReference type="SAM" id="MobiDB-lite"/>
    </source>
</evidence>
<dbReference type="Pfam" id="PF00544">
    <property type="entry name" value="Pectate_lyase_4"/>
    <property type="match status" value="1"/>
</dbReference>
<dbReference type="EMBL" id="SNRY01000010">
    <property type="protein sequence ID" value="KAA6351681.1"/>
    <property type="molecule type" value="Genomic_DNA"/>
</dbReference>
<dbReference type="SMART" id="SM00656">
    <property type="entry name" value="Amb_all"/>
    <property type="match status" value="1"/>
</dbReference>
<dbReference type="InterPro" id="IPR002022">
    <property type="entry name" value="Pec_lyase"/>
</dbReference>
<comment type="caution">
    <text evidence="4">The sequence shown here is derived from an EMBL/GenBank/DDBJ whole genome shotgun (WGS) entry which is preliminary data.</text>
</comment>
<protein>
    <submittedName>
        <fullName evidence="4">Pectate lyase</fullName>
        <ecNumber evidence="4">4.2.2.2</ecNumber>
    </submittedName>
</protein>
<organism evidence="4">
    <name type="scientific">termite gut metagenome</name>
    <dbReference type="NCBI Taxonomy" id="433724"/>
    <lineage>
        <taxon>unclassified sequences</taxon>
        <taxon>metagenomes</taxon>
        <taxon>organismal metagenomes</taxon>
    </lineage>
</organism>